<dbReference type="Gene3D" id="2.60.120.620">
    <property type="entry name" value="q2cbj1_9rhob like domain"/>
    <property type="match status" value="1"/>
</dbReference>
<evidence type="ECO:0000313" key="1">
    <source>
        <dbReference type="Proteomes" id="UP000085678"/>
    </source>
</evidence>
<sequence>MVKFGAPGWSQSMKQELDEKGVVVVEGLLSSLESDTYRQQYYTWVTNLYPDGRWPSNMKGLITSFKVGHLEASWAIRLKSKAVFEELWGTGKLWSSIDAVAIGRPPEDGVTEFAEPGYHWLHVDQGAHKEGLHAYQGGVYLEDTDCDDWCFQAILGSHKYHQAFCKTFPNAVKMSTITDFYPFEKPGEIKWFEDRGCQVKRIPAPKGSIVIWDSRTVHANIRPIKGRQHPGRWRYVTMVSMTPAAWATQADLESRREAYNNLKMTTHWSSQDVNVLGEYDIKQVNTVTELPSNARSREARLLAGDLEYDFEDGESNGPEKPKWNTGHREGGWFSWCNII</sequence>
<dbReference type="PANTHER" id="PTHR31630">
    <property type="entry name" value="PHYTANOYL-COA DIOXYGENASE-RELATED-RELATED"/>
    <property type="match status" value="1"/>
</dbReference>
<dbReference type="OMA" id="AIYTCFM"/>
<gene>
    <name evidence="2" type="primary">LOC112042772</name>
</gene>
<proteinExistence type="predicted"/>
<dbReference type="InParanoid" id="A0A2R2MTY0"/>
<dbReference type="RefSeq" id="XP_023933706.1">
    <property type="nucleotide sequence ID" value="XM_024077938.1"/>
</dbReference>
<evidence type="ECO:0000313" key="2">
    <source>
        <dbReference type="RefSeq" id="XP_023933706.1"/>
    </source>
</evidence>
<dbReference type="Proteomes" id="UP000085678">
    <property type="component" value="Unplaced"/>
</dbReference>
<organism evidence="1 2">
    <name type="scientific">Lingula anatina</name>
    <name type="common">Brachiopod</name>
    <name type="synonym">Lingula unguis</name>
    <dbReference type="NCBI Taxonomy" id="7574"/>
    <lineage>
        <taxon>Eukaryota</taxon>
        <taxon>Metazoa</taxon>
        <taxon>Spiralia</taxon>
        <taxon>Lophotrochozoa</taxon>
        <taxon>Brachiopoda</taxon>
        <taxon>Linguliformea</taxon>
        <taxon>Lingulata</taxon>
        <taxon>Lingulida</taxon>
        <taxon>Linguloidea</taxon>
        <taxon>Lingulidae</taxon>
        <taxon>Lingula</taxon>
    </lineage>
</organism>
<dbReference type="PANTHER" id="PTHR31630:SF6">
    <property type="entry name" value="PHYTANOYL-COA DIOXYGENASE-RELATED"/>
    <property type="match status" value="1"/>
</dbReference>
<dbReference type="OrthoDB" id="445007at2759"/>
<dbReference type="GeneID" id="112042772"/>
<reference evidence="2" key="1">
    <citation type="submission" date="2025-08" db="UniProtKB">
        <authorList>
            <consortium name="RefSeq"/>
        </authorList>
    </citation>
    <scope>IDENTIFICATION</scope>
    <source>
        <tissue evidence="2">Gonads</tissue>
    </source>
</reference>
<protein>
    <submittedName>
        <fullName evidence="2">Uncharacterized protein LOC112042772</fullName>
    </submittedName>
</protein>
<keyword evidence="1" id="KW-1185">Reference proteome</keyword>
<dbReference type="SUPFAM" id="SSF51197">
    <property type="entry name" value="Clavaminate synthase-like"/>
    <property type="match status" value="1"/>
</dbReference>
<dbReference type="KEGG" id="lak:112042772"/>
<name>A0A2R2MTY0_LINAN</name>
<accession>A0A2R2MTY0</accession>
<dbReference type="AlphaFoldDB" id="A0A2R2MTY0"/>